<dbReference type="EMBL" id="WIXP02000006">
    <property type="protein sequence ID" value="KAF6209069.1"/>
    <property type="molecule type" value="Genomic_DNA"/>
</dbReference>
<dbReference type="GO" id="GO:0008340">
    <property type="term" value="P:determination of adult lifespan"/>
    <property type="evidence" value="ECO:0007669"/>
    <property type="project" value="UniProtKB-ARBA"/>
</dbReference>
<dbReference type="InterPro" id="IPR019479">
    <property type="entry name" value="Peroxiredoxin_C"/>
</dbReference>
<dbReference type="OrthoDB" id="185659at2759"/>
<evidence type="ECO:0000256" key="5">
    <source>
        <dbReference type="ARBA" id="ARBA00023002"/>
    </source>
</evidence>
<evidence type="ECO:0000256" key="8">
    <source>
        <dbReference type="ARBA" id="ARBA00049091"/>
    </source>
</evidence>
<name>A0A8S9XKC7_APOLU</name>
<evidence type="ECO:0000259" key="10">
    <source>
        <dbReference type="PROSITE" id="PS51352"/>
    </source>
</evidence>
<comment type="catalytic activity">
    <reaction evidence="8">
        <text>a hydroperoxide + [thioredoxin]-dithiol = an alcohol + [thioredoxin]-disulfide + H2O</text>
        <dbReference type="Rhea" id="RHEA:62620"/>
        <dbReference type="Rhea" id="RHEA-COMP:10698"/>
        <dbReference type="Rhea" id="RHEA-COMP:10700"/>
        <dbReference type="ChEBI" id="CHEBI:15377"/>
        <dbReference type="ChEBI" id="CHEBI:29950"/>
        <dbReference type="ChEBI" id="CHEBI:30879"/>
        <dbReference type="ChEBI" id="CHEBI:35924"/>
        <dbReference type="ChEBI" id="CHEBI:50058"/>
        <dbReference type="EC" id="1.11.1.24"/>
    </reaction>
</comment>
<dbReference type="GO" id="GO:0008379">
    <property type="term" value="F:thioredoxin peroxidase activity"/>
    <property type="evidence" value="ECO:0007669"/>
    <property type="project" value="TreeGrafter"/>
</dbReference>
<dbReference type="CDD" id="cd03015">
    <property type="entry name" value="PRX_Typ2cys"/>
    <property type="match status" value="1"/>
</dbReference>
<keyword evidence="7" id="KW-0676">Redox-active center</keyword>
<organism evidence="11 12">
    <name type="scientific">Apolygus lucorum</name>
    <name type="common">Small green plant bug</name>
    <name type="synonym">Lygocoris lucorum</name>
    <dbReference type="NCBI Taxonomy" id="248454"/>
    <lineage>
        <taxon>Eukaryota</taxon>
        <taxon>Metazoa</taxon>
        <taxon>Ecdysozoa</taxon>
        <taxon>Arthropoda</taxon>
        <taxon>Hexapoda</taxon>
        <taxon>Insecta</taxon>
        <taxon>Pterygota</taxon>
        <taxon>Neoptera</taxon>
        <taxon>Paraneoptera</taxon>
        <taxon>Hemiptera</taxon>
        <taxon>Heteroptera</taxon>
        <taxon>Panheteroptera</taxon>
        <taxon>Cimicomorpha</taxon>
        <taxon>Miridae</taxon>
        <taxon>Mirini</taxon>
        <taxon>Apolygus</taxon>
    </lineage>
</organism>
<keyword evidence="4" id="KW-0049">Antioxidant</keyword>
<feature type="region of interest" description="Disordered" evidence="9">
    <location>
        <begin position="1"/>
        <end position="24"/>
    </location>
</feature>
<evidence type="ECO:0000313" key="12">
    <source>
        <dbReference type="Proteomes" id="UP000466442"/>
    </source>
</evidence>
<gene>
    <name evidence="11" type="ORF">GE061_014812</name>
</gene>
<dbReference type="PANTHER" id="PTHR10681:SF128">
    <property type="entry name" value="THIOREDOXIN-DEPENDENT PEROXIDE REDUCTASE, MITOCHONDRIAL"/>
    <property type="match status" value="1"/>
</dbReference>
<evidence type="ECO:0000256" key="6">
    <source>
        <dbReference type="ARBA" id="ARBA00023157"/>
    </source>
</evidence>
<accession>A0A8S9XKC7</accession>
<dbReference type="PROSITE" id="PS51352">
    <property type="entry name" value="THIOREDOXIN_2"/>
    <property type="match status" value="1"/>
</dbReference>
<evidence type="ECO:0000313" key="11">
    <source>
        <dbReference type="EMBL" id="KAF6209069.1"/>
    </source>
</evidence>
<protein>
    <recommendedName>
        <fullName evidence="2">thioredoxin-dependent peroxiredoxin</fullName>
        <ecNumber evidence="2">1.11.1.24</ecNumber>
    </recommendedName>
</protein>
<evidence type="ECO:0000256" key="4">
    <source>
        <dbReference type="ARBA" id="ARBA00022862"/>
    </source>
</evidence>
<sequence>MVKRGRPTMHPTADIRKDGQDHWPAFSSNKKMRCRMENCKSQTCASTGLSSHHFPLLQVHPAISYLLAYLLQLQLHRIPTTAKSSSNPVTTCAKFRRLFPRLIHNQFFASRLLLSGKASLCSTPMMKQLPISFSVQSFSSGSGPKVQAPAPHFEGPAVVGQDFKNIKLNDYSGKYLYLFFYPLDFTFVCPTEIIAFSDKMEEFDKLNTAVVGCSCDSQFTHLAWIQTPRKKGGLGELKYPLLADFKKIVARDYNVLLENEGVPLRGSFLIDPKGVIRQITVNDLPVGRSVDEVLRLVKAFQFVDSHGEVCPANWDPEKKSATIKPDPKGSKDYFEKVN</sequence>
<dbReference type="Pfam" id="PF00578">
    <property type="entry name" value="AhpC-TSA"/>
    <property type="match status" value="1"/>
</dbReference>
<keyword evidence="3" id="KW-0575">Peroxidase</keyword>
<dbReference type="Proteomes" id="UP000466442">
    <property type="component" value="Unassembled WGS sequence"/>
</dbReference>
<evidence type="ECO:0000256" key="7">
    <source>
        <dbReference type="ARBA" id="ARBA00023284"/>
    </source>
</evidence>
<evidence type="ECO:0000256" key="9">
    <source>
        <dbReference type="SAM" id="MobiDB-lite"/>
    </source>
</evidence>
<evidence type="ECO:0000256" key="2">
    <source>
        <dbReference type="ARBA" id="ARBA00013017"/>
    </source>
</evidence>
<keyword evidence="5" id="KW-0560">Oxidoreductase</keyword>
<dbReference type="Pfam" id="PF10417">
    <property type="entry name" value="1-cysPrx_C"/>
    <property type="match status" value="1"/>
</dbReference>
<dbReference type="GO" id="GO:0033554">
    <property type="term" value="P:cellular response to stress"/>
    <property type="evidence" value="ECO:0007669"/>
    <property type="project" value="TreeGrafter"/>
</dbReference>
<dbReference type="GO" id="GO:0042744">
    <property type="term" value="P:hydrogen peroxide catabolic process"/>
    <property type="evidence" value="ECO:0007669"/>
    <property type="project" value="TreeGrafter"/>
</dbReference>
<dbReference type="GO" id="GO:0005829">
    <property type="term" value="C:cytosol"/>
    <property type="evidence" value="ECO:0007669"/>
    <property type="project" value="TreeGrafter"/>
</dbReference>
<proteinExistence type="inferred from homology"/>
<dbReference type="InterPro" id="IPR013766">
    <property type="entry name" value="Thioredoxin_domain"/>
</dbReference>
<dbReference type="PANTHER" id="PTHR10681">
    <property type="entry name" value="THIOREDOXIN PEROXIDASE"/>
    <property type="match status" value="1"/>
</dbReference>
<dbReference type="EC" id="1.11.1.24" evidence="2"/>
<dbReference type="Gene3D" id="3.40.30.10">
    <property type="entry name" value="Glutaredoxin"/>
    <property type="match status" value="1"/>
</dbReference>
<dbReference type="InterPro" id="IPR036249">
    <property type="entry name" value="Thioredoxin-like_sf"/>
</dbReference>
<dbReference type="GO" id="GO:0006979">
    <property type="term" value="P:response to oxidative stress"/>
    <property type="evidence" value="ECO:0007669"/>
    <property type="project" value="TreeGrafter"/>
</dbReference>
<feature type="domain" description="Thioredoxin" evidence="10">
    <location>
        <begin position="144"/>
        <end position="302"/>
    </location>
</feature>
<dbReference type="InterPro" id="IPR050217">
    <property type="entry name" value="Peroxiredoxin"/>
</dbReference>
<dbReference type="FunFam" id="3.40.30.10:FF:000003">
    <property type="entry name" value="Peroxiredoxin 1"/>
    <property type="match status" value="1"/>
</dbReference>
<dbReference type="GO" id="GO:0045454">
    <property type="term" value="P:cell redox homeostasis"/>
    <property type="evidence" value="ECO:0007669"/>
    <property type="project" value="TreeGrafter"/>
</dbReference>
<reference evidence="11" key="1">
    <citation type="journal article" date="2021" name="Mol. Ecol. Resour.">
        <title>Apolygus lucorum genome provides insights into omnivorousness and mesophyll feeding.</title>
        <authorList>
            <person name="Liu Y."/>
            <person name="Liu H."/>
            <person name="Wang H."/>
            <person name="Huang T."/>
            <person name="Liu B."/>
            <person name="Yang B."/>
            <person name="Yin L."/>
            <person name="Li B."/>
            <person name="Zhang Y."/>
            <person name="Zhang S."/>
            <person name="Jiang F."/>
            <person name="Zhang X."/>
            <person name="Ren Y."/>
            <person name="Wang B."/>
            <person name="Wang S."/>
            <person name="Lu Y."/>
            <person name="Wu K."/>
            <person name="Fan W."/>
            <person name="Wang G."/>
        </authorList>
    </citation>
    <scope>NUCLEOTIDE SEQUENCE</scope>
    <source>
        <strain evidence="11">12Hb</strain>
    </source>
</reference>
<dbReference type="AlphaFoldDB" id="A0A8S9XKC7"/>
<comment type="similarity">
    <text evidence="1">Belongs to the peroxiredoxin family. AhpC/Prx1 subfamily.</text>
</comment>
<keyword evidence="12" id="KW-1185">Reference proteome</keyword>
<comment type="caution">
    <text evidence="11">The sequence shown here is derived from an EMBL/GenBank/DDBJ whole genome shotgun (WGS) entry which is preliminary data.</text>
</comment>
<evidence type="ECO:0000256" key="1">
    <source>
        <dbReference type="ARBA" id="ARBA00009796"/>
    </source>
</evidence>
<dbReference type="InterPro" id="IPR000866">
    <property type="entry name" value="AhpC/TSA"/>
</dbReference>
<dbReference type="GO" id="GO:0005739">
    <property type="term" value="C:mitochondrion"/>
    <property type="evidence" value="ECO:0007669"/>
    <property type="project" value="TreeGrafter"/>
</dbReference>
<evidence type="ECO:0000256" key="3">
    <source>
        <dbReference type="ARBA" id="ARBA00022559"/>
    </source>
</evidence>
<feature type="region of interest" description="Disordered" evidence="9">
    <location>
        <begin position="315"/>
        <end position="338"/>
    </location>
</feature>
<keyword evidence="6" id="KW-1015">Disulfide bond</keyword>
<dbReference type="SUPFAM" id="SSF52833">
    <property type="entry name" value="Thioredoxin-like"/>
    <property type="match status" value="1"/>
</dbReference>